<comment type="caution">
    <text evidence="2">The sequence shown here is derived from an EMBL/GenBank/DDBJ whole genome shotgun (WGS) entry which is preliminary data.</text>
</comment>
<keyword evidence="3" id="KW-1185">Reference proteome</keyword>
<dbReference type="PATRIC" id="fig|1217659.3.peg.433"/>
<dbReference type="InterPro" id="IPR054335">
    <property type="entry name" value="DuOB_dom"/>
</dbReference>
<evidence type="ECO:0000313" key="2">
    <source>
        <dbReference type="EMBL" id="ENW21096.1"/>
    </source>
</evidence>
<dbReference type="HOGENOM" id="CLU_096791_0_0_6"/>
<organism evidence="2 3">
    <name type="scientific">Acinetobacter haemolyticus CIP 64.3 = MTCC 9819</name>
    <dbReference type="NCBI Taxonomy" id="1217659"/>
    <lineage>
        <taxon>Bacteria</taxon>
        <taxon>Pseudomonadati</taxon>
        <taxon>Pseudomonadota</taxon>
        <taxon>Gammaproteobacteria</taxon>
        <taxon>Moraxellales</taxon>
        <taxon>Moraxellaceae</taxon>
        <taxon>Acinetobacter</taxon>
    </lineage>
</organism>
<protein>
    <recommendedName>
        <fullName evidence="1">Dual OB-containing domain-containing protein</fullName>
    </recommendedName>
</protein>
<dbReference type="AlphaFoldDB" id="N9GV57"/>
<feature type="domain" description="Dual OB-containing" evidence="1">
    <location>
        <begin position="3"/>
        <end position="206"/>
    </location>
</feature>
<gene>
    <name evidence="2" type="ORF">F927_00444</name>
</gene>
<dbReference type="Pfam" id="PF22557">
    <property type="entry name" value="DuOB"/>
    <property type="match status" value="1"/>
</dbReference>
<accession>N9GV57</accession>
<reference evidence="2 3" key="1">
    <citation type="submission" date="2013-02" db="EMBL/GenBank/DDBJ databases">
        <title>The Genome Sequence of Acinetobacter haemolyticus CIP 64.3.</title>
        <authorList>
            <consortium name="The Broad Institute Genome Sequencing Platform"/>
            <consortium name="The Broad Institute Genome Sequencing Center for Infectious Disease"/>
            <person name="Cerqueira G."/>
            <person name="Feldgarden M."/>
            <person name="Courvalin P."/>
            <person name="Perichon B."/>
            <person name="Grillot-Courvalin C."/>
            <person name="Clermont D."/>
            <person name="Rocha E."/>
            <person name="Yoon E.-J."/>
            <person name="Nemec A."/>
            <person name="Walker B."/>
            <person name="Young S.K."/>
            <person name="Zeng Q."/>
            <person name="Gargeya S."/>
            <person name="Fitzgerald M."/>
            <person name="Haas B."/>
            <person name="Abouelleil A."/>
            <person name="Alvarado L."/>
            <person name="Arachchi H.M."/>
            <person name="Berlin A.M."/>
            <person name="Chapman S.B."/>
            <person name="Dewar J."/>
            <person name="Goldberg J."/>
            <person name="Griggs A."/>
            <person name="Gujja S."/>
            <person name="Hansen M."/>
            <person name="Howarth C."/>
            <person name="Imamovic A."/>
            <person name="Larimer J."/>
            <person name="McCowan C."/>
            <person name="Murphy C."/>
            <person name="Neiman D."/>
            <person name="Pearson M."/>
            <person name="Priest M."/>
            <person name="Roberts A."/>
            <person name="Saif S."/>
            <person name="Shea T."/>
            <person name="Sisk P."/>
            <person name="Sykes S."/>
            <person name="Wortman J."/>
            <person name="Nusbaum C."/>
            <person name="Birren B."/>
        </authorList>
    </citation>
    <scope>NUCLEOTIDE SEQUENCE [LARGE SCALE GENOMIC DNA]</scope>
    <source>
        <strain evidence="2 3">CIP 64.3</strain>
    </source>
</reference>
<name>N9GV57_ACIHA</name>
<dbReference type="RefSeq" id="WP_005086335.1">
    <property type="nucleotide sequence ID" value="NZ_KB849810.1"/>
</dbReference>
<evidence type="ECO:0000259" key="1">
    <source>
        <dbReference type="Pfam" id="PF22557"/>
    </source>
</evidence>
<dbReference type="EMBL" id="APQQ01000007">
    <property type="protein sequence ID" value="ENW21096.1"/>
    <property type="molecule type" value="Genomic_DNA"/>
</dbReference>
<evidence type="ECO:0000313" key="3">
    <source>
        <dbReference type="Proteomes" id="UP000017667"/>
    </source>
</evidence>
<proteinExistence type="predicted"/>
<dbReference type="Proteomes" id="UP000017667">
    <property type="component" value="Unassembled WGS sequence"/>
</dbReference>
<sequence>MIKEIVVFANSVKHGNSCVAGKCTRTGEWIRPVSNNEGAEIPVAQTKKINRRDNDSEWGLKVLNKIKVDLSHHAPLNHQTENYVINKTPWTDEFFIKKEEVTKYLDSPQDLWGEGDRVSHDDIKDNQLIKNSLYLVQVHQLELFKDQNDKRRAKFSYGGVDYNLAVTGREFDFHFKQNSTFLRNAIICVSLGENFNGHCYKLVAAIIS</sequence>